<keyword evidence="2" id="KW-1185">Reference proteome</keyword>
<sequence length="358" mass="42617">MRNGVDNVQYSKKIIALMMERQYLSKSVSINDYDQLYKDTSPGQNVYWSGFGEPPTLSFRTSFNDIDYNRQRQLQRKLLKGRFQGNNLGWIDRDDLELFASLFKKSINNLNAKQQMLLELIEREGPLTIQLMKEMTGLLVKEITPVLHQLQKAFLIYEDQYDNEWDRGWYIFGQMFPNANIEKYSMLEALKIVLQRFAYRIVLFDEEMVKSFYKLPKKIIRSAIQELVQEEVLMPYDDQYMLKTDEVVVNNTDFYMEESIYVLHRNDFLVKANEHWLKEHFKSEQFKTLQYILVNGEFKGAVMGQFKYGPYIIEDVILELDDDEWHYYKEGILQAVHQVNDPIKSPIKKINGIKCYER</sequence>
<organism evidence="1 2">
    <name type="scientific">Vallitalea pronyensis</name>
    <dbReference type="NCBI Taxonomy" id="1348613"/>
    <lineage>
        <taxon>Bacteria</taxon>
        <taxon>Bacillati</taxon>
        <taxon>Bacillota</taxon>
        <taxon>Clostridia</taxon>
        <taxon>Lachnospirales</taxon>
        <taxon>Vallitaleaceae</taxon>
        <taxon>Vallitalea</taxon>
    </lineage>
</organism>
<protein>
    <submittedName>
        <fullName evidence="1">Uncharacterized protein</fullName>
    </submittedName>
</protein>
<evidence type="ECO:0000313" key="1">
    <source>
        <dbReference type="EMBL" id="QUI24543.1"/>
    </source>
</evidence>
<reference evidence="1" key="1">
    <citation type="submission" date="2020-07" db="EMBL/GenBank/DDBJ databases">
        <title>Vallitalea pronyensis genome.</title>
        <authorList>
            <person name="Postec A."/>
        </authorList>
    </citation>
    <scope>NUCLEOTIDE SEQUENCE</scope>
    <source>
        <strain evidence="1">FatNI3</strain>
    </source>
</reference>
<dbReference type="EMBL" id="CP058649">
    <property type="protein sequence ID" value="QUI24543.1"/>
    <property type="molecule type" value="Genomic_DNA"/>
</dbReference>
<dbReference type="Proteomes" id="UP000683246">
    <property type="component" value="Chromosome"/>
</dbReference>
<proteinExistence type="predicted"/>
<dbReference type="AlphaFoldDB" id="A0A8J8MNN0"/>
<gene>
    <name evidence="1" type="ORF">HZI73_20540</name>
</gene>
<dbReference type="RefSeq" id="WP_212695234.1">
    <property type="nucleotide sequence ID" value="NZ_CP058649.1"/>
</dbReference>
<accession>A0A8J8MNN0</accession>
<evidence type="ECO:0000313" key="2">
    <source>
        <dbReference type="Proteomes" id="UP000683246"/>
    </source>
</evidence>
<dbReference type="KEGG" id="vpy:HZI73_20540"/>
<name>A0A8J8MNN0_9FIRM</name>